<organism evidence="1 2">
    <name type="scientific">Zobellia uliginosa</name>
    <dbReference type="NCBI Taxonomy" id="143224"/>
    <lineage>
        <taxon>Bacteria</taxon>
        <taxon>Pseudomonadati</taxon>
        <taxon>Bacteroidota</taxon>
        <taxon>Flavobacteriia</taxon>
        <taxon>Flavobacteriales</taxon>
        <taxon>Flavobacteriaceae</taxon>
        <taxon>Zobellia</taxon>
    </lineage>
</organism>
<gene>
    <name evidence="1" type="ORF">SAMN05421766_10750</name>
</gene>
<dbReference type="InterPro" id="IPR038707">
    <property type="entry name" value="TraQ_sf"/>
</dbReference>
<dbReference type="Pfam" id="PF17963">
    <property type="entry name" value="Big_9"/>
    <property type="match status" value="2"/>
</dbReference>
<dbReference type="PROSITE" id="PS51257">
    <property type="entry name" value="PROKAR_LIPOPROTEIN"/>
    <property type="match status" value="1"/>
</dbReference>
<sequence length="887" mass="91433">MKRLYDKLIYSLAVIVILIACTKQVGLVTEVEFDFVGNHTDTGHVNEGLATALSVVPEEVVEGYTYSFTYSVESGEGGFEDGEGKILAPGEKHPFGGLTGNLQYIGTTVGEHKVRILAEDPYGFTEELELTYTLSEVPATWTATASDTELLVGGVTTITVTLGNGGTGNVAYERSYGMVGGSGGLTLEDGTGLEMDAYVEIVPGTYRYNFMAEALGRVTLTFDLRDGNGQELTAEVNLEVVEELSPEGNDIVAFSLPGQVGTSTIDPDAHTVSVNVPDGTELATAPEVLTVSEGATVSPTADAELDFSNPVTYTVTAGNGEGQEWTVNVAVVASEPEISAFTINGVEGNISGTTITVDLPAGTDVTALAPLITFTGDSVSPESEAEQDFTDPVSYTVTAGSVEKEYTVTVEVASDTGDPEITLFSINGVEGVVSGTDITVGLPSGTDVTALAPLITFTGDSVSPESGTEQDFTDPVTYTVTEGSVTKEYAVTVNVNTVVNGAPTANDITVTVEGNSSNNTIDVAGEIGDPENAPLTVGIQGNPVNGTAGISGTVITYTPNNGFSGNDVITYSVDDGINAAVSATITVKVNAVVNGAPTANDITVTVEGNSSNNTIDVAGEIGDPENAPLTVGIQGNPANGTAGISGTVITYTPNNGFSGNDVITYSVDDGINAAVSATITITVSPVVRYHRFERLGTSLTEATTNFCNGTSLGGAKLNIEIATKLIVGNVYQLSNTDYTGYYKVAIALDDPSNDADDTISGTDVSGAVNVNCATPTELDWDLKTGLLSGPPNANVTISISVTGNGGASLFSSEGSINWTVCGQEAKDEEGCHYPVSQSTTLQFPSSGKITITGTHSGGSDPSSTATVTFSSEGKTITDFMLGNNIPR</sequence>
<dbReference type="InterPro" id="IPR000618">
    <property type="entry name" value="Insect_cuticle"/>
</dbReference>
<comment type="caution">
    <text evidence="1">The sequence shown here is derived from an EMBL/GenBank/DDBJ whole genome shotgun (WGS) entry which is preliminary data.</text>
</comment>
<dbReference type="EMBL" id="FTOB01000007">
    <property type="protein sequence ID" value="SIT02002.1"/>
    <property type="molecule type" value="Genomic_DNA"/>
</dbReference>
<dbReference type="RefSeq" id="WP_076456720.1">
    <property type="nucleotide sequence ID" value="NZ_FTOB01000007.1"/>
</dbReference>
<name>A0ABY1L0K9_9FLAO</name>
<dbReference type="Gene3D" id="2.60.40.2810">
    <property type="match status" value="2"/>
</dbReference>
<dbReference type="Gene3D" id="2.60.40.2410">
    <property type="entry name" value="Uncharacterised protein PF12988, DUF3872"/>
    <property type="match status" value="2"/>
</dbReference>
<keyword evidence="2" id="KW-1185">Reference proteome</keyword>
<dbReference type="Gene3D" id="2.60.40.2340">
    <property type="match status" value="3"/>
</dbReference>
<evidence type="ECO:0000313" key="2">
    <source>
        <dbReference type="Proteomes" id="UP000185728"/>
    </source>
</evidence>
<evidence type="ECO:0008006" key="3">
    <source>
        <dbReference type="Google" id="ProtNLM"/>
    </source>
</evidence>
<protein>
    <recommendedName>
        <fullName evidence="3">Tandem-95 repeat protein</fullName>
    </recommendedName>
</protein>
<evidence type="ECO:0000313" key="1">
    <source>
        <dbReference type="EMBL" id="SIT02002.1"/>
    </source>
</evidence>
<reference evidence="1 2" key="1">
    <citation type="submission" date="2017-01" db="EMBL/GenBank/DDBJ databases">
        <authorList>
            <person name="Varghese N."/>
            <person name="Submissions S."/>
        </authorList>
    </citation>
    <scope>NUCLEOTIDE SEQUENCE [LARGE SCALE GENOMIC DNA]</scope>
    <source>
        <strain evidence="1 2">DSM 2061</strain>
    </source>
</reference>
<dbReference type="PROSITE" id="PS51155">
    <property type="entry name" value="CHIT_BIND_RR_2"/>
    <property type="match status" value="1"/>
</dbReference>
<accession>A0ABY1L0K9</accession>
<dbReference type="Proteomes" id="UP000185728">
    <property type="component" value="Unassembled WGS sequence"/>
</dbReference>
<proteinExistence type="predicted"/>